<dbReference type="InterPro" id="IPR052515">
    <property type="entry name" value="Gfo/Idh/MocA_Oxidoreductase"/>
</dbReference>
<dbReference type="PANTHER" id="PTHR43249">
    <property type="entry name" value="UDP-N-ACETYL-2-AMINO-2-DEOXY-D-GLUCURONATE OXIDASE"/>
    <property type="match status" value="1"/>
</dbReference>
<feature type="domain" description="GFO/IDH/MocA-like oxidoreductase" evidence="3">
    <location>
        <begin position="124"/>
        <end position="261"/>
    </location>
</feature>
<accession>A0ABQ1RXB0</accession>
<evidence type="ECO:0000259" key="2">
    <source>
        <dbReference type="Pfam" id="PF01408"/>
    </source>
</evidence>
<evidence type="ECO:0000313" key="4">
    <source>
        <dbReference type="EMBL" id="GGD86194.1"/>
    </source>
</evidence>
<dbReference type="InterPro" id="IPR000683">
    <property type="entry name" value="Gfo/Idh/MocA-like_OxRdtase_N"/>
</dbReference>
<dbReference type="Pfam" id="PF01408">
    <property type="entry name" value="GFO_IDH_MocA"/>
    <property type="match status" value="1"/>
</dbReference>
<reference evidence="5" key="1">
    <citation type="journal article" date="2019" name="Int. J. Syst. Evol. Microbiol.">
        <title>The Global Catalogue of Microorganisms (GCM) 10K type strain sequencing project: providing services to taxonomists for standard genome sequencing and annotation.</title>
        <authorList>
            <consortium name="The Broad Institute Genomics Platform"/>
            <consortium name="The Broad Institute Genome Sequencing Center for Infectious Disease"/>
            <person name="Wu L."/>
            <person name="Ma J."/>
        </authorList>
    </citation>
    <scope>NUCLEOTIDE SEQUENCE [LARGE SCALE GENOMIC DNA]</scope>
    <source>
        <strain evidence="5">CCM 7640</strain>
    </source>
</reference>
<organism evidence="4 5">
    <name type="scientific">Microbacterium murale</name>
    <dbReference type="NCBI Taxonomy" id="1081040"/>
    <lineage>
        <taxon>Bacteria</taxon>
        <taxon>Bacillati</taxon>
        <taxon>Actinomycetota</taxon>
        <taxon>Actinomycetes</taxon>
        <taxon>Micrococcales</taxon>
        <taxon>Microbacteriaceae</taxon>
        <taxon>Microbacterium</taxon>
    </lineage>
</organism>
<keyword evidence="5" id="KW-1185">Reference proteome</keyword>
<feature type="domain" description="Gfo/Idh/MocA-like oxidoreductase N-terminal" evidence="2">
    <location>
        <begin position="2"/>
        <end position="115"/>
    </location>
</feature>
<dbReference type="InterPro" id="IPR055170">
    <property type="entry name" value="GFO_IDH_MocA-like_dom"/>
</dbReference>
<evidence type="ECO:0000259" key="3">
    <source>
        <dbReference type="Pfam" id="PF22725"/>
    </source>
</evidence>
<dbReference type="Gene3D" id="3.40.50.720">
    <property type="entry name" value="NAD(P)-binding Rossmann-like Domain"/>
    <property type="match status" value="1"/>
</dbReference>
<sequence length="353" mass="37974">MGIGWAGQQHIQFYDSIDGVEVVALAGMETALLGQLAEQYRVTRTYADWADLIREGGLDVLSIALPTAMHAPVAIAALEAGIHVLTEKPMANNAAAAQSMVDAARANGRVLDVAFNFRRRGEIAALRRAVDDGLFGRLYTVKASWLRRSGIPGLGTWFTDPERAGGGPMIDIGVHVLDYTLHVLGEPEVLAVNANTYAEFGTRGRGGMKDLSRAGDFEVEDYAVAMLRLEGGGTALVEASWALLREEEDELRLVLYGTEAGADVVLRQPGEPGSITIYRDDAEGAAADDLLEFGAHGGHERVVSDFVAKVRAGDSRWARHDGSEALARTRVIDAIYRSASEGREVRLDEAVTA</sequence>
<dbReference type="Gene3D" id="3.30.360.10">
    <property type="entry name" value="Dihydrodipicolinate Reductase, domain 2"/>
    <property type="match status" value="1"/>
</dbReference>
<dbReference type="Proteomes" id="UP000629365">
    <property type="component" value="Unassembled WGS sequence"/>
</dbReference>
<protein>
    <submittedName>
        <fullName evidence="4">Oxidoreductase</fullName>
    </submittedName>
</protein>
<evidence type="ECO:0000256" key="1">
    <source>
        <dbReference type="ARBA" id="ARBA00023027"/>
    </source>
</evidence>
<dbReference type="InterPro" id="IPR036291">
    <property type="entry name" value="NAD(P)-bd_dom_sf"/>
</dbReference>
<keyword evidence="1" id="KW-0520">NAD</keyword>
<dbReference type="SUPFAM" id="SSF51735">
    <property type="entry name" value="NAD(P)-binding Rossmann-fold domains"/>
    <property type="match status" value="1"/>
</dbReference>
<proteinExistence type="predicted"/>
<dbReference type="Pfam" id="PF22725">
    <property type="entry name" value="GFO_IDH_MocA_C3"/>
    <property type="match status" value="1"/>
</dbReference>
<comment type="caution">
    <text evidence="4">The sequence shown here is derived from an EMBL/GenBank/DDBJ whole genome shotgun (WGS) entry which is preliminary data.</text>
</comment>
<gene>
    <name evidence="4" type="ORF">GCM10007269_31360</name>
</gene>
<name>A0ABQ1RXB0_9MICO</name>
<evidence type="ECO:0000313" key="5">
    <source>
        <dbReference type="Proteomes" id="UP000629365"/>
    </source>
</evidence>
<dbReference type="PANTHER" id="PTHR43249:SF1">
    <property type="entry name" value="D-GLUCOSIDE 3-DEHYDROGENASE"/>
    <property type="match status" value="1"/>
</dbReference>
<dbReference type="EMBL" id="BMCM01000005">
    <property type="protein sequence ID" value="GGD86194.1"/>
    <property type="molecule type" value="Genomic_DNA"/>
</dbReference>
<dbReference type="SUPFAM" id="SSF55347">
    <property type="entry name" value="Glyceraldehyde-3-phosphate dehydrogenase-like, C-terminal domain"/>
    <property type="match status" value="1"/>
</dbReference>